<keyword evidence="1" id="KW-1133">Transmembrane helix</keyword>
<evidence type="ECO:0000256" key="1">
    <source>
        <dbReference type="SAM" id="Phobius"/>
    </source>
</evidence>
<dbReference type="AlphaFoldDB" id="A0A1I1S5W1"/>
<reference evidence="3" key="1">
    <citation type="submission" date="2016-10" db="EMBL/GenBank/DDBJ databases">
        <authorList>
            <person name="Varghese N."/>
            <person name="Submissions S."/>
        </authorList>
    </citation>
    <scope>NUCLEOTIDE SEQUENCE [LARGE SCALE GENOMIC DNA]</scope>
    <source>
        <strain evidence="3">R-53102</strain>
    </source>
</reference>
<dbReference type="RefSeq" id="WP_090092835.1">
    <property type="nucleotide sequence ID" value="NZ_CBCRVU010000003.1"/>
</dbReference>
<evidence type="ECO:0000313" key="2">
    <source>
        <dbReference type="EMBL" id="SFD41732.1"/>
    </source>
</evidence>
<organism evidence="2 3">
    <name type="scientific">Lactobacillus bombicola</name>
    <dbReference type="NCBI Taxonomy" id="1505723"/>
    <lineage>
        <taxon>Bacteria</taxon>
        <taxon>Bacillati</taxon>
        <taxon>Bacillota</taxon>
        <taxon>Bacilli</taxon>
        <taxon>Lactobacillales</taxon>
        <taxon>Lactobacillaceae</taxon>
        <taxon>Lactobacillus</taxon>
    </lineage>
</organism>
<feature type="transmembrane region" description="Helical" evidence="1">
    <location>
        <begin position="9"/>
        <end position="30"/>
    </location>
</feature>
<dbReference type="EMBL" id="FOMN01000003">
    <property type="protein sequence ID" value="SFD41732.1"/>
    <property type="molecule type" value="Genomic_DNA"/>
</dbReference>
<dbReference type="Proteomes" id="UP000199599">
    <property type="component" value="Unassembled WGS sequence"/>
</dbReference>
<keyword evidence="1" id="KW-0812">Transmembrane</keyword>
<evidence type="ECO:0000313" key="3">
    <source>
        <dbReference type="Proteomes" id="UP000199599"/>
    </source>
</evidence>
<name>A0A1I1S5W1_9LACO</name>
<proteinExistence type="predicted"/>
<dbReference type="STRING" id="1505723.SAMN04487792_0754"/>
<sequence length="70" mass="7569">MKLKNTKKIIVFILMLYFVLITVHVFLSIHGASGLLSAKGNISVGLFFALQSGGGSSNILVDILQMSLFI</sequence>
<keyword evidence="1" id="KW-0472">Membrane</keyword>
<accession>A0A1I1S5W1</accession>
<protein>
    <submittedName>
        <fullName evidence="2">Uncharacterized protein</fullName>
    </submittedName>
</protein>
<gene>
    <name evidence="2" type="ORF">SAMN04487792_0754</name>
</gene>